<name>A0A1C7N582_9FUNG</name>
<keyword evidence="5" id="KW-1185">Reference proteome</keyword>
<sequence length="564" mass="64983">KMTHCCIERPSPSIQTTSTPASSVSSLENPTDTKRASWLRKLKPNRSRSSRKENNILSSDDLPDGKTPAAYMVEQFYQKHGRSPALEDQSSDVDSFVRQRRHSFDSFQSYHSDTLFLPQDESGEDEDEERTQGEVETEGSEENISKNKVVRLLFDYDSLPTELKSLIDAYEYKGKVEHVQKTVWYEQKDKGDDALSSVLTTEGDEDEDEENEEEEEEEEDAVYFKQLIKGKVDQANFKSNPVRDIAILTTTDAEPIEFTKLVQLPSEKPNEHGPLLNLQISLVDPDRDSQQEEEEIEIQEMIHGLDLKLASLNAFEAYSKQFLQDHFDANLLNSNRPLTRTTSNPQLKEMKQEEASFLTGHRHSMYENNHDYAEDTFDNRVKSTAFLINSLAEELKEFKQSLDQTELLIQDVQLDMDDFRNRMEVYIKDIPESHYSALKQLELDIESILSKRAKNPWMDTGYALLSYLLTLFALGVWIVIYMIKLSKKIVLFPFKLWKDYSDYLVERNKAVKKASMRTVSTSRRSSQANLIGRTQERASSSSSFVTAYHGDDHLFPQRPPSKKQ</sequence>
<evidence type="ECO:0000256" key="2">
    <source>
        <dbReference type="SAM" id="MobiDB-lite"/>
    </source>
</evidence>
<feature type="compositionally biased region" description="Basic residues" evidence="2">
    <location>
        <begin position="37"/>
        <end position="49"/>
    </location>
</feature>
<keyword evidence="1" id="KW-0175">Coiled coil</keyword>
<feature type="region of interest" description="Disordered" evidence="2">
    <location>
        <begin position="110"/>
        <end position="142"/>
    </location>
</feature>
<feature type="coiled-coil region" evidence="1">
    <location>
        <begin position="388"/>
        <end position="422"/>
    </location>
</feature>
<proteinExistence type="predicted"/>
<feature type="compositionally biased region" description="Polar residues" evidence="2">
    <location>
        <begin position="12"/>
        <end position="30"/>
    </location>
</feature>
<keyword evidence="3" id="KW-1133">Transmembrane helix</keyword>
<evidence type="ECO:0000256" key="3">
    <source>
        <dbReference type="SAM" id="Phobius"/>
    </source>
</evidence>
<evidence type="ECO:0000313" key="4">
    <source>
        <dbReference type="EMBL" id="OBZ82494.1"/>
    </source>
</evidence>
<feature type="region of interest" description="Disordered" evidence="2">
    <location>
        <begin position="524"/>
        <end position="544"/>
    </location>
</feature>
<feature type="compositionally biased region" description="Acidic residues" evidence="2">
    <location>
        <begin position="202"/>
        <end position="220"/>
    </location>
</feature>
<keyword evidence="3" id="KW-0812">Transmembrane</keyword>
<dbReference type="EMBL" id="LUGH01000854">
    <property type="protein sequence ID" value="OBZ82494.1"/>
    <property type="molecule type" value="Genomic_DNA"/>
</dbReference>
<dbReference type="InParanoid" id="A0A1C7N582"/>
<feature type="non-terminal residue" evidence="4">
    <location>
        <position position="1"/>
    </location>
</feature>
<protein>
    <submittedName>
        <fullName evidence="4">Uncharacterized protein</fullName>
    </submittedName>
</protein>
<feature type="region of interest" description="Disordered" evidence="2">
    <location>
        <begin position="193"/>
        <end position="220"/>
    </location>
</feature>
<feature type="region of interest" description="Disordered" evidence="2">
    <location>
        <begin position="1"/>
        <end position="75"/>
    </location>
</feature>
<evidence type="ECO:0000313" key="5">
    <source>
        <dbReference type="Proteomes" id="UP000093000"/>
    </source>
</evidence>
<comment type="caution">
    <text evidence="4">The sequence shown here is derived from an EMBL/GenBank/DDBJ whole genome shotgun (WGS) entry which is preliminary data.</text>
</comment>
<evidence type="ECO:0000256" key="1">
    <source>
        <dbReference type="SAM" id="Coils"/>
    </source>
</evidence>
<gene>
    <name evidence="4" type="ORF">A0J61_09456</name>
</gene>
<dbReference type="Proteomes" id="UP000093000">
    <property type="component" value="Unassembled WGS sequence"/>
</dbReference>
<reference evidence="4 5" key="1">
    <citation type="submission" date="2016-03" db="EMBL/GenBank/DDBJ databases">
        <title>Choanephora cucurbitarum.</title>
        <authorList>
            <person name="Min B."/>
            <person name="Park H."/>
            <person name="Park J.-H."/>
            <person name="Shin H.-D."/>
            <person name="Choi I.-G."/>
        </authorList>
    </citation>
    <scope>NUCLEOTIDE SEQUENCE [LARGE SCALE GENOMIC DNA]</scope>
    <source>
        <strain evidence="4 5">KUS-F28377</strain>
    </source>
</reference>
<feature type="transmembrane region" description="Helical" evidence="3">
    <location>
        <begin position="461"/>
        <end position="483"/>
    </location>
</feature>
<accession>A0A1C7N582</accession>
<feature type="compositionally biased region" description="Acidic residues" evidence="2">
    <location>
        <begin position="121"/>
        <end position="141"/>
    </location>
</feature>
<dbReference type="STRING" id="101091.A0A1C7N582"/>
<organism evidence="4 5">
    <name type="scientific">Choanephora cucurbitarum</name>
    <dbReference type="NCBI Taxonomy" id="101091"/>
    <lineage>
        <taxon>Eukaryota</taxon>
        <taxon>Fungi</taxon>
        <taxon>Fungi incertae sedis</taxon>
        <taxon>Mucoromycota</taxon>
        <taxon>Mucoromycotina</taxon>
        <taxon>Mucoromycetes</taxon>
        <taxon>Mucorales</taxon>
        <taxon>Mucorineae</taxon>
        <taxon>Choanephoraceae</taxon>
        <taxon>Choanephoroideae</taxon>
        <taxon>Choanephora</taxon>
    </lineage>
</organism>
<keyword evidence="3" id="KW-0472">Membrane</keyword>
<dbReference type="OrthoDB" id="2290256at2759"/>
<dbReference type="AlphaFoldDB" id="A0A1C7N582"/>